<feature type="compositionally biased region" description="Basic and acidic residues" evidence="1">
    <location>
        <begin position="363"/>
        <end position="383"/>
    </location>
</feature>
<dbReference type="GO" id="GO:0003723">
    <property type="term" value="F:RNA binding"/>
    <property type="evidence" value="ECO:0007669"/>
    <property type="project" value="InterPro"/>
</dbReference>
<dbReference type="AlphaFoldDB" id="A0A1L8DFJ7"/>
<feature type="compositionally biased region" description="Basic residues" evidence="1">
    <location>
        <begin position="306"/>
        <end position="319"/>
    </location>
</feature>
<evidence type="ECO:0000313" key="2">
    <source>
        <dbReference type="EMBL" id="JAV05216.1"/>
    </source>
</evidence>
<dbReference type="PANTHER" id="PTHR22639">
    <property type="entry name" value="GAG-RELATED PROTEIN"/>
    <property type="match status" value="1"/>
</dbReference>
<feature type="region of interest" description="Disordered" evidence="1">
    <location>
        <begin position="298"/>
        <end position="383"/>
    </location>
</feature>
<organism evidence="2">
    <name type="scientific">Nyssomyia neivai</name>
    <dbReference type="NCBI Taxonomy" id="330878"/>
    <lineage>
        <taxon>Eukaryota</taxon>
        <taxon>Metazoa</taxon>
        <taxon>Ecdysozoa</taxon>
        <taxon>Arthropoda</taxon>
        <taxon>Hexapoda</taxon>
        <taxon>Insecta</taxon>
        <taxon>Pterygota</taxon>
        <taxon>Neoptera</taxon>
        <taxon>Endopterygota</taxon>
        <taxon>Diptera</taxon>
        <taxon>Nematocera</taxon>
        <taxon>Psychodoidea</taxon>
        <taxon>Psychodidae</taxon>
        <taxon>Nyssomyia</taxon>
    </lineage>
</organism>
<proteinExistence type="predicted"/>
<protein>
    <submittedName>
        <fullName evidence="2">Putative mediator of rna polymerase ii transcription subunit 13-like protein</fullName>
    </submittedName>
</protein>
<name>A0A1L8DFJ7_9DIPT</name>
<dbReference type="GO" id="GO:0003690">
    <property type="term" value="F:double-stranded DNA binding"/>
    <property type="evidence" value="ECO:0007669"/>
    <property type="project" value="InterPro"/>
</dbReference>
<dbReference type="EMBL" id="GFDF01008868">
    <property type="protein sequence ID" value="JAV05216.1"/>
    <property type="molecule type" value="Transcribed_RNA"/>
</dbReference>
<reference evidence="2" key="1">
    <citation type="submission" date="2016-12" db="EMBL/GenBank/DDBJ databases">
        <title>An insight into the sialome and mialome of the sand fly, Nyssomyia neivai.</title>
        <authorList>
            <person name="Sebastian V."/>
            <person name="Goulart T.M."/>
            <person name="Oliveira W."/>
            <person name="Calvo E."/>
            <person name="Oliveira L.F."/>
            <person name="Pinto M.C."/>
            <person name="Rosselino A.M."/>
            <person name="Ribeiro J.M."/>
        </authorList>
    </citation>
    <scope>NUCLEOTIDE SEQUENCE</scope>
</reference>
<dbReference type="PANTHER" id="PTHR22639:SF3">
    <property type="entry name" value="ZINC FINGER CCHC DOMAIN-CONTAINING PROTEIN 3"/>
    <property type="match status" value="1"/>
</dbReference>
<evidence type="ECO:0000256" key="1">
    <source>
        <dbReference type="SAM" id="MobiDB-lite"/>
    </source>
</evidence>
<feature type="compositionally biased region" description="Polar residues" evidence="1">
    <location>
        <begin position="326"/>
        <end position="342"/>
    </location>
</feature>
<accession>A0A1L8DFJ7</accession>
<dbReference type="InterPro" id="IPR042509">
    <property type="entry name" value="ZCCHC3"/>
</dbReference>
<dbReference type="GO" id="GO:0002218">
    <property type="term" value="P:activation of innate immune response"/>
    <property type="evidence" value="ECO:0007669"/>
    <property type="project" value="InterPro"/>
</dbReference>
<sequence>MASDSGGGRPPEGQRQKFYYNQNTHYNEFKVVVTKPKDFDSIQVGKIVKNNTNQGDVKETLITGRKSAVIICSNRNVANALAKAKEFEDNGYIAYIPIYYITSCGIIRGINKKYTNEEILQEIDARQVSVYKVERIKRREIVDGEPVYMDTERMKVYFEGNEIPQYVYINSVRFPCDPFVRFVRQCHKCWEYTHISRNCTKALSKCKICGEGHPSNGCANPPKCSSCRGNHPSDYINCPEKARQQNINTAITMNNMSANEAALLFPRPQMKRTSFAIVTQNRFGAFNDDDDVNEEYPTIQESNERKHNKNKNMQRKVPTHPRPSARVQSQWSQERIPTQRGATNETTSEEEDNSERRPKRTTTLKEWRRQRTQEYNDMKKQGQDRLYIKQFIKQS</sequence>